<dbReference type="EMBL" id="QFXC01000007">
    <property type="protein sequence ID" value="RDH84755.1"/>
    <property type="molecule type" value="Genomic_DNA"/>
</dbReference>
<dbReference type="InterPro" id="IPR058163">
    <property type="entry name" value="LysR-type_TF_proteobact-type"/>
</dbReference>
<dbReference type="SUPFAM" id="SSF53850">
    <property type="entry name" value="Periplasmic binding protein-like II"/>
    <property type="match status" value="1"/>
</dbReference>
<dbReference type="GO" id="GO:0003677">
    <property type="term" value="F:DNA binding"/>
    <property type="evidence" value="ECO:0007669"/>
    <property type="project" value="UniProtKB-KW"/>
</dbReference>
<dbReference type="Proteomes" id="UP000254266">
    <property type="component" value="Unassembled WGS sequence"/>
</dbReference>
<comment type="caution">
    <text evidence="6">The sequence shown here is derived from an EMBL/GenBank/DDBJ whole genome shotgun (WGS) entry which is preliminary data.</text>
</comment>
<dbReference type="InterPro" id="IPR036390">
    <property type="entry name" value="WH_DNA-bd_sf"/>
</dbReference>
<accession>A0A370DIK6</accession>
<keyword evidence="3" id="KW-0238">DNA-binding</keyword>
<dbReference type="InterPro" id="IPR000847">
    <property type="entry name" value="LysR_HTH_N"/>
</dbReference>
<dbReference type="Pfam" id="PF03466">
    <property type="entry name" value="LysR_substrate"/>
    <property type="match status" value="1"/>
</dbReference>
<dbReference type="PANTHER" id="PTHR30537">
    <property type="entry name" value="HTH-TYPE TRANSCRIPTIONAL REGULATOR"/>
    <property type="match status" value="1"/>
</dbReference>
<keyword evidence="4" id="KW-0804">Transcription</keyword>
<evidence type="ECO:0000256" key="3">
    <source>
        <dbReference type="ARBA" id="ARBA00023125"/>
    </source>
</evidence>
<reference evidence="6 7" key="1">
    <citation type="journal article" date="2018" name="ISME J.">
        <title>Endosymbiont genomes yield clues of tubeworm success.</title>
        <authorList>
            <person name="Li Y."/>
            <person name="Liles M.R."/>
            <person name="Halanych K.M."/>
        </authorList>
    </citation>
    <scope>NUCLEOTIDE SEQUENCE [LARGE SCALE GENOMIC DNA]</scope>
    <source>
        <strain evidence="6">A1464</strain>
    </source>
</reference>
<gene>
    <name evidence="6" type="ORF">DIZ80_04620</name>
</gene>
<evidence type="ECO:0000256" key="4">
    <source>
        <dbReference type="ARBA" id="ARBA00023163"/>
    </source>
</evidence>
<proteinExistence type="inferred from homology"/>
<dbReference type="FunFam" id="1.10.10.10:FF:000001">
    <property type="entry name" value="LysR family transcriptional regulator"/>
    <property type="match status" value="1"/>
</dbReference>
<evidence type="ECO:0000256" key="1">
    <source>
        <dbReference type="ARBA" id="ARBA00009437"/>
    </source>
</evidence>
<dbReference type="SUPFAM" id="SSF46785">
    <property type="entry name" value="Winged helix' DNA-binding domain"/>
    <property type="match status" value="1"/>
</dbReference>
<dbReference type="Pfam" id="PF00126">
    <property type="entry name" value="HTH_1"/>
    <property type="match status" value="1"/>
</dbReference>
<evidence type="ECO:0000256" key="2">
    <source>
        <dbReference type="ARBA" id="ARBA00023015"/>
    </source>
</evidence>
<evidence type="ECO:0000313" key="6">
    <source>
        <dbReference type="EMBL" id="RDH84755.1"/>
    </source>
</evidence>
<dbReference type="PROSITE" id="PS50931">
    <property type="entry name" value="HTH_LYSR"/>
    <property type="match status" value="1"/>
</dbReference>
<dbReference type="InterPro" id="IPR005119">
    <property type="entry name" value="LysR_subst-bd"/>
</dbReference>
<dbReference type="CDD" id="cd08422">
    <property type="entry name" value="PBP2_CrgA_like"/>
    <property type="match status" value="1"/>
</dbReference>
<dbReference type="Gene3D" id="1.10.10.10">
    <property type="entry name" value="Winged helix-like DNA-binding domain superfamily/Winged helix DNA-binding domain"/>
    <property type="match status" value="1"/>
</dbReference>
<evidence type="ECO:0000259" key="5">
    <source>
        <dbReference type="PROSITE" id="PS50931"/>
    </source>
</evidence>
<sequence length="312" mass="34678">MDQLGAIMLFNKVVETGSFSEAGRQSNLVPSSVSRRIVDLEGWVGATLFHRTTRKLNLTEVGRLFHERTRSIMLDLEEARIMAAELEDKPAGVVRITLPASLEQHIVVATALFQTRWPEVSFGLTSTDRNVDLVAEGYDIAIRTGQLKDSTLHARKFATVPRWLCASPQYLASAPHLAHPDDIENHNCLALRRNPGDNIWQFKDGDEIVDVKVHGEFTANSGNMLVTAARLGSGLILSPEWILGPPIARGELVKLLPAYPAYPPASALYAVHPYQRFIPPKVKVFIDFLIEQFNEDYDWSADPAETLPAALM</sequence>
<evidence type="ECO:0000313" key="7">
    <source>
        <dbReference type="Proteomes" id="UP000254266"/>
    </source>
</evidence>
<name>A0A370DIK6_9GAMM</name>
<keyword evidence="2" id="KW-0805">Transcription regulation</keyword>
<dbReference type="InterPro" id="IPR036388">
    <property type="entry name" value="WH-like_DNA-bd_sf"/>
</dbReference>
<comment type="similarity">
    <text evidence="1">Belongs to the LysR transcriptional regulatory family.</text>
</comment>
<dbReference type="AlphaFoldDB" id="A0A370DIK6"/>
<dbReference type="GO" id="GO:0003700">
    <property type="term" value="F:DNA-binding transcription factor activity"/>
    <property type="evidence" value="ECO:0007669"/>
    <property type="project" value="InterPro"/>
</dbReference>
<protein>
    <submittedName>
        <fullName evidence="6">LysR family transcriptional regulator</fullName>
    </submittedName>
</protein>
<dbReference type="Gene3D" id="3.40.190.290">
    <property type="match status" value="1"/>
</dbReference>
<keyword evidence="7" id="KW-1185">Reference proteome</keyword>
<organism evidence="6 7">
    <name type="scientific">endosymbiont of Galathealinum brachiosum</name>
    <dbReference type="NCBI Taxonomy" id="2200906"/>
    <lineage>
        <taxon>Bacteria</taxon>
        <taxon>Pseudomonadati</taxon>
        <taxon>Pseudomonadota</taxon>
        <taxon>Gammaproteobacteria</taxon>
        <taxon>sulfur-oxidizing symbionts</taxon>
    </lineage>
</organism>
<dbReference type="PANTHER" id="PTHR30537:SF5">
    <property type="entry name" value="HTH-TYPE TRANSCRIPTIONAL ACTIVATOR TTDR-RELATED"/>
    <property type="match status" value="1"/>
</dbReference>
<feature type="domain" description="HTH lysR-type" evidence="5">
    <location>
        <begin position="1"/>
        <end position="59"/>
    </location>
</feature>